<feature type="domain" description="ABC transporter" evidence="4">
    <location>
        <begin position="11"/>
        <end position="239"/>
    </location>
</feature>
<comment type="similarity">
    <text evidence="1">Belongs to the ABC transporter superfamily.</text>
</comment>
<evidence type="ECO:0000256" key="3">
    <source>
        <dbReference type="SAM" id="MobiDB-lite"/>
    </source>
</evidence>
<keyword evidence="5" id="KW-0547">Nucleotide-binding</keyword>
<evidence type="ECO:0000313" key="5">
    <source>
        <dbReference type="EMBL" id="QHC62376.1"/>
    </source>
</evidence>
<dbReference type="PROSITE" id="PS50893">
    <property type="entry name" value="ABC_TRANSPORTER_2"/>
    <property type="match status" value="1"/>
</dbReference>
<dbReference type="Proteomes" id="UP000464597">
    <property type="component" value="Chromosome"/>
</dbReference>
<protein>
    <submittedName>
        <fullName evidence="5">ATP-binding cassette domain-containing protein</fullName>
    </submittedName>
</protein>
<dbReference type="GO" id="GO:0005524">
    <property type="term" value="F:ATP binding"/>
    <property type="evidence" value="ECO:0007669"/>
    <property type="project" value="UniProtKB-KW"/>
</dbReference>
<feature type="compositionally biased region" description="Basic and acidic residues" evidence="3">
    <location>
        <begin position="195"/>
        <end position="218"/>
    </location>
</feature>
<name>A0ABX6GXW6_9MICO</name>
<proteinExistence type="inferred from homology"/>
<dbReference type="Pfam" id="PF00005">
    <property type="entry name" value="ABC_tran"/>
    <property type="match status" value="1"/>
</dbReference>
<evidence type="ECO:0000313" key="6">
    <source>
        <dbReference type="Proteomes" id="UP000464597"/>
    </source>
</evidence>
<dbReference type="Gene3D" id="3.40.50.300">
    <property type="entry name" value="P-loop containing nucleotide triphosphate hydrolases"/>
    <property type="match status" value="1"/>
</dbReference>
<dbReference type="InterPro" id="IPR027417">
    <property type="entry name" value="P-loop_NTPase"/>
</dbReference>
<reference evidence="6" key="1">
    <citation type="submission" date="2019-12" db="EMBL/GenBank/DDBJ databases">
        <title>Complete and draft genome sequences of new strains and members of some known species of the genus Rathayibacter isolated from plants.</title>
        <authorList>
            <person name="Tarlachkov S.V."/>
            <person name="Starodumova I.P."/>
            <person name="Dorofeeva L.V."/>
            <person name="Prisyazhnaya N.V."/>
            <person name="Leyn S."/>
            <person name="Zlamal J."/>
            <person name="Elan M."/>
            <person name="Osterman A.L."/>
            <person name="Nadler S."/>
            <person name="Subbotin S.A."/>
            <person name="Evtushenko L.I."/>
        </authorList>
    </citation>
    <scope>NUCLEOTIDE SEQUENCE [LARGE SCALE GENOMIC DNA]</scope>
    <source>
        <strain evidence="6">VKM Ac-2802</strain>
    </source>
</reference>
<gene>
    <name evidence="5" type="ORF">GSU69_06570</name>
</gene>
<organism evidence="5 6">
    <name type="scientific">Rathayibacter festucae</name>
    <dbReference type="NCBI Taxonomy" id="110937"/>
    <lineage>
        <taxon>Bacteria</taxon>
        <taxon>Bacillati</taxon>
        <taxon>Actinomycetota</taxon>
        <taxon>Actinomycetes</taxon>
        <taxon>Micrococcales</taxon>
        <taxon>Microbacteriaceae</taxon>
        <taxon>Rathayibacter</taxon>
    </lineage>
</organism>
<dbReference type="EMBL" id="CP047180">
    <property type="protein sequence ID" value="QHC62376.1"/>
    <property type="molecule type" value="Genomic_DNA"/>
</dbReference>
<keyword evidence="5" id="KW-0067">ATP-binding</keyword>
<keyword evidence="6" id="KW-1185">Reference proteome</keyword>
<feature type="region of interest" description="Disordered" evidence="3">
    <location>
        <begin position="135"/>
        <end position="245"/>
    </location>
</feature>
<evidence type="ECO:0000256" key="1">
    <source>
        <dbReference type="ARBA" id="ARBA00005417"/>
    </source>
</evidence>
<accession>A0ABX6GXW6</accession>
<evidence type="ECO:0000256" key="2">
    <source>
        <dbReference type="ARBA" id="ARBA00022448"/>
    </source>
</evidence>
<sequence length="245" mass="26060">MPDNDTPRRLLDVRSLGKRMGSVDVLDDVSFTIDAGEVVGLVGPNGAGKTTLMRTLAGLYEPSHGSALVLGHVIGTTGARRALSLMPEEPDLYPGLSVVEHVRLIERLSGSPRNESLGPSLLERYGLSDKQDLLPHQLSQGDAPQAGSRSRAAEGRRAPPAGRAVQRPRCRLGARAPERGTAAGRGRLRRAALHARADRAGAHRRSSGDPARREDRAQRASRARRSRGAAASGGRLSPCRGSSSR</sequence>
<dbReference type="PANTHER" id="PTHR43335">
    <property type="entry name" value="ABC TRANSPORTER, ATP-BINDING PROTEIN"/>
    <property type="match status" value="1"/>
</dbReference>
<dbReference type="SUPFAM" id="SSF52540">
    <property type="entry name" value="P-loop containing nucleoside triphosphate hydrolases"/>
    <property type="match status" value="1"/>
</dbReference>
<dbReference type="InterPro" id="IPR003439">
    <property type="entry name" value="ABC_transporter-like_ATP-bd"/>
</dbReference>
<evidence type="ECO:0000259" key="4">
    <source>
        <dbReference type="PROSITE" id="PS50893"/>
    </source>
</evidence>
<keyword evidence="2" id="KW-0813">Transport</keyword>